<feature type="domain" description="DOT1" evidence="6">
    <location>
        <begin position="151"/>
        <end position="325"/>
    </location>
</feature>
<dbReference type="SUPFAM" id="SSF53335">
    <property type="entry name" value="S-adenosyl-L-methionine-dependent methyltransferases"/>
    <property type="match status" value="1"/>
</dbReference>
<evidence type="ECO:0000256" key="5">
    <source>
        <dbReference type="ARBA" id="ARBA00047770"/>
    </source>
</evidence>
<evidence type="ECO:0000256" key="1">
    <source>
        <dbReference type="ARBA" id="ARBA00012190"/>
    </source>
</evidence>
<evidence type="ECO:0000313" key="7">
    <source>
        <dbReference type="EMBL" id="ETO07420.1"/>
    </source>
</evidence>
<keyword evidence="8" id="KW-1185">Reference proteome</keyword>
<organism evidence="7 8">
    <name type="scientific">Reticulomyxa filosa</name>
    <dbReference type="NCBI Taxonomy" id="46433"/>
    <lineage>
        <taxon>Eukaryota</taxon>
        <taxon>Sar</taxon>
        <taxon>Rhizaria</taxon>
        <taxon>Retaria</taxon>
        <taxon>Foraminifera</taxon>
        <taxon>Monothalamids</taxon>
        <taxon>Reticulomyxidae</taxon>
        <taxon>Reticulomyxa</taxon>
    </lineage>
</organism>
<dbReference type="InterPro" id="IPR025789">
    <property type="entry name" value="DOT1_dom"/>
</dbReference>
<sequence>MSILDELLAARARAANKYQLSKHQEQPTVKEEKREQEKVSKNNDSYWSFFRQETTSSVIECAHPQHGRCLQCSGRMLLHTKLEKCFKLRDMLSQNMYLSKCETKDISTMHEYVSHCCGLYHYCFESSQSQEFEANKKKVNELIDITRKADPKSLQITNQPKSSLQYGEVLFYSCAHMVFDLLMLSSSKLFSEHMTFIDLGSGIGKSLLAVSLLFPNFRKCIGIEIVRKLHEIACNSTKVWSDSLKLQDILASKVELINGNFFDETLIISKLFGSDHQTTVSTVVFIASTAFSASTMTKLNDMLLQLLDDNFQCINYVGVITLSHPLPDKQRFKILKTDSYRMSWGNVSVFFQQYQPQLLK</sequence>
<gene>
    <name evidence="7" type="ORF">RFI_29968</name>
</gene>
<dbReference type="Pfam" id="PF08123">
    <property type="entry name" value="DOT1"/>
    <property type="match status" value="1"/>
</dbReference>
<reference evidence="7 8" key="1">
    <citation type="journal article" date="2013" name="Curr. Biol.">
        <title>The Genome of the Foraminiferan Reticulomyxa filosa.</title>
        <authorList>
            <person name="Glockner G."/>
            <person name="Hulsmann N."/>
            <person name="Schleicher M."/>
            <person name="Noegel A.A."/>
            <person name="Eichinger L."/>
            <person name="Gallinger C."/>
            <person name="Pawlowski J."/>
            <person name="Sierra R."/>
            <person name="Euteneuer U."/>
            <person name="Pillet L."/>
            <person name="Moustafa A."/>
            <person name="Platzer M."/>
            <person name="Groth M."/>
            <person name="Szafranski K."/>
            <person name="Schliwa M."/>
        </authorList>
    </citation>
    <scope>NUCLEOTIDE SEQUENCE [LARGE SCALE GENOMIC DNA]</scope>
</reference>
<comment type="caution">
    <text evidence="7">The sequence shown here is derived from an EMBL/GenBank/DDBJ whole genome shotgun (WGS) entry which is preliminary data.</text>
</comment>
<evidence type="ECO:0000256" key="4">
    <source>
        <dbReference type="ARBA" id="ARBA00029821"/>
    </source>
</evidence>
<comment type="catalytic activity">
    <reaction evidence="5">
        <text>L-lysyl(79)-[histone H3] + 3 S-adenosyl-L-methionine = N(6),N(6),N(6)-trimethyl-L-lysyl(79)-[histone H3] + 3 S-adenosyl-L-homocysteine + 3 H(+)</text>
        <dbReference type="Rhea" id="RHEA:60328"/>
        <dbReference type="Rhea" id="RHEA-COMP:15549"/>
        <dbReference type="Rhea" id="RHEA-COMP:15552"/>
        <dbReference type="ChEBI" id="CHEBI:15378"/>
        <dbReference type="ChEBI" id="CHEBI:29969"/>
        <dbReference type="ChEBI" id="CHEBI:57856"/>
        <dbReference type="ChEBI" id="CHEBI:59789"/>
        <dbReference type="ChEBI" id="CHEBI:61961"/>
        <dbReference type="EC" id="2.1.1.360"/>
    </reaction>
</comment>
<dbReference type="GO" id="GO:0051726">
    <property type="term" value="P:regulation of cell cycle"/>
    <property type="evidence" value="ECO:0007669"/>
    <property type="project" value="InterPro"/>
</dbReference>
<accession>X6M331</accession>
<dbReference type="AlphaFoldDB" id="X6M331"/>
<dbReference type="Proteomes" id="UP000023152">
    <property type="component" value="Unassembled WGS sequence"/>
</dbReference>
<protein>
    <recommendedName>
        <fullName evidence="2">Histone-lysine N-methyltransferase, H3 lysine-79 specific</fullName>
        <ecNumber evidence="1">2.1.1.360</ecNumber>
    </recommendedName>
    <alternativeName>
        <fullName evidence="4">Histone H3-K79 methyltransferase</fullName>
    </alternativeName>
</protein>
<dbReference type="InterPro" id="IPR029063">
    <property type="entry name" value="SAM-dependent_MTases_sf"/>
</dbReference>
<dbReference type="GO" id="GO:0140956">
    <property type="term" value="F:histone H3K79 trimethyltransferase activity"/>
    <property type="evidence" value="ECO:0007669"/>
    <property type="project" value="UniProtKB-EC"/>
</dbReference>
<evidence type="ECO:0000256" key="2">
    <source>
        <dbReference type="ARBA" id="ARBA00020987"/>
    </source>
</evidence>
<dbReference type="OrthoDB" id="311050at2759"/>
<evidence type="ECO:0000313" key="8">
    <source>
        <dbReference type="Proteomes" id="UP000023152"/>
    </source>
</evidence>
<dbReference type="PANTHER" id="PTHR21451">
    <property type="entry name" value="HISTONE H3 METHYLTRANSFERASE"/>
    <property type="match status" value="1"/>
</dbReference>
<dbReference type="EC" id="2.1.1.360" evidence="1"/>
<dbReference type="InterPro" id="IPR030445">
    <property type="entry name" value="H3-K79_meTrfase"/>
</dbReference>
<dbReference type="EMBL" id="ASPP01026171">
    <property type="protein sequence ID" value="ETO07420.1"/>
    <property type="molecule type" value="Genomic_DNA"/>
</dbReference>
<dbReference type="Gene3D" id="3.40.50.150">
    <property type="entry name" value="Vaccinia Virus protein VP39"/>
    <property type="match status" value="1"/>
</dbReference>
<keyword evidence="3" id="KW-0156">Chromatin regulator</keyword>
<proteinExistence type="predicted"/>
<evidence type="ECO:0000256" key="3">
    <source>
        <dbReference type="ARBA" id="ARBA00022853"/>
    </source>
</evidence>
<evidence type="ECO:0000259" key="6">
    <source>
        <dbReference type="Pfam" id="PF08123"/>
    </source>
</evidence>
<name>X6M331_RETFI</name>